<keyword evidence="1" id="KW-0862">Zinc</keyword>
<keyword evidence="1" id="KW-0863">Zinc-finger</keyword>
<gene>
    <name evidence="3" type="ORF">ASJ81_04880</name>
</gene>
<dbReference type="GO" id="GO:0008270">
    <property type="term" value="F:zinc ion binding"/>
    <property type="evidence" value="ECO:0007669"/>
    <property type="project" value="UniProtKB-KW"/>
</dbReference>
<evidence type="ECO:0000256" key="1">
    <source>
        <dbReference type="PROSITE-ProRule" id="PRU00325"/>
    </source>
</evidence>
<protein>
    <recommendedName>
        <fullName evidence="2">SWIM-type domain-containing protein</fullName>
    </recommendedName>
</protein>
<proteinExistence type="predicted"/>
<organism evidence="3 4">
    <name type="scientific">Methanosarcina spelaei</name>
    <dbReference type="NCBI Taxonomy" id="1036679"/>
    <lineage>
        <taxon>Archaea</taxon>
        <taxon>Methanobacteriati</taxon>
        <taxon>Methanobacteriota</taxon>
        <taxon>Stenosarchaea group</taxon>
        <taxon>Methanomicrobia</taxon>
        <taxon>Methanosarcinales</taxon>
        <taxon>Methanosarcinaceae</taxon>
        <taxon>Methanosarcina</taxon>
    </lineage>
</organism>
<comment type="caution">
    <text evidence="3">The sequence shown here is derived from an EMBL/GenBank/DDBJ whole genome shotgun (WGS) entry which is preliminary data.</text>
</comment>
<dbReference type="EMBL" id="LMVP01000157">
    <property type="protein sequence ID" value="PAV12927.1"/>
    <property type="molecule type" value="Genomic_DNA"/>
</dbReference>
<reference evidence="3 4" key="1">
    <citation type="journal article" date="2017" name="BMC Genomics">
        <title>Genomic analysis of methanogenic archaea reveals a shift towards energy conservation.</title>
        <authorList>
            <person name="Gilmore S.P."/>
            <person name="Henske J.K."/>
            <person name="Sexton J.A."/>
            <person name="Solomon K.V."/>
            <person name="Seppala S."/>
            <person name="Yoo J.I."/>
            <person name="Huyett L.M."/>
            <person name="Pressman A."/>
            <person name="Cogan J.Z."/>
            <person name="Kivenson V."/>
            <person name="Peng X."/>
            <person name="Tan Y."/>
            <person name="Valentine D.L."/>
            <person name="O'Malley M.A."/>
        </authorList>
    </citation>
    <scope>NUCLEOTIDE SEQUENCE [LARGE SCALE GENOMIC DNA]</scope>
    <source>
        <strain evidence="3 4">MC-15</strain>
    </source>
</reference>
<keyword evidence="4" id="KW-1185">Reference proteome</keyword>
<sequence>MPEESKTARTFKELKWSDLQDWAGGKATAKGIKYQEEERVKEIKCTSSGSLVARVEGTIEYFTEVFLKNGKLSSVCTCPVGHDCKHGVAAVLEYLDRVEQGEDLPVVSEEDTLIKRSRRGFAGTEISEAYEAEDSSKILREYLEKLEKRELIEILTTFAKKDNMLGRYLRDRQNLATKNPEGVIGSIYSELDELWRELKSSDSDFWSYEGEEVPDFSEVQVRLESLLDSGHPDEILDIGKELMDKYKEIEEYDDEGDVGTQISGCMDVVFRALSQSSLSAHEKMLYALELELKDDYSILNEPSIWRETYAQEEWKLFAKALKARLQEVETETDILYESSWERDYVVDRLIDALRKAGLSEEIIPISELEAERTGNYTRLVRELLDFGQKKRAEEWIYRGIKKLREYKPGTAYELLQTLIEIKENEENWSFVAALETEEFFRFPQLSSYIRMQKAARKIGKWKEIREAALQYLRRGKLPANQPKTTEEFSILPGILPKTGLLDAEPLEKIKPPILDLLIQIAIQEDEADEVIHWYGELKSGKGEAEKTRRFTLEEEIANAVKDKYPEVAIGIWKNIAEDLISKTKVSSYEEASMYLRKIKETLESIGNTEEWEAYLRQIREANRLKKKLLEILDRLEKTRIIGK</sequence>
<evidence type="ECO:0000259" key="2">
    <source>
        <dbReference type="PROSITE" id="PS50966"/>
    </source>
</evidence>
<accession>A0A2A2HTY2</accession>
<keyword evidence="1" id="KW-0479">Metal-binding</keyword>
<dbReference type="InterPro" id="IPR007527">
    <property type="entry name" value="Znf_SWIM"/>
</dbReference>
<name>A0A2A2HTY2_9EURY</name>
<dbReference type="PROSITE" id="PS50966">
    <property type="entry name" value="ZF_SWIM"/>
    <property type="match status" value="1"/>
</dbReference>
<feature type="domain" description="SWIM-type" evidence="2">
    <location>
        <begin position="61"/>
        <end position="95"/>
    </location>
</feature>
<dbReference type="Proteomes" id="UP000218164">
    <property type="component" value="Unassembled WGS sequence"/>
</dbReference>
<dbReference type="OrthoDB" id="41163at2157"/>
<evidence type="ECO:0000313" key="3">
    <source>
        <dbReference type="EMBL" id="PAV12927.1"/>
    </source>
</evidence>
<dbReference type="RefSeq" id="WP_095644252.1">
    <property type="nucleotide sequence ID" value="NZ_LMVP01000157.1"/>
</dbReference>
<dbReference type="AlphaFoldDB" id="A0A2A2HTY2"/>
<evidence type="ECO:0000313" key="4">
    <source>
        <dbReference type="Proteomes" id="UP000218164"/>
    </source>
</evidence>